<dbReference type="AlphaFoldDB" id="A0AAN8VG99"/>
<keyword evidence="3" id="KW-0203">Cytokinin biosynthesis</keyword>
<name>A0AAN8VG99_9MAGN</name>
<dbReference type="Pfam" id="PF03641">
    <property type="entry name" value="Lysine_decarbox"/>
    <property type="match status" value="1"/>
</dbReference>
<dbReference type="Proteomes" id="UP001370490">
    <property type="component" value="Unassembled WGS sequence"/>
</dbReference>
<gene>
    <name evidence="7" type="ORF">RJ641_008641</name>
</gene>
<dbReference type="SUPFAM" id="SSF102405">
    <property type="entry name" value="MCP/YpsA-like"/>
    <property type="match status" value="1"/>
</dbReference>
<evidence type="ECO:0000256" key="1">
    <source>
        <dbReference type="ARBA" id="ARBA00006763"/>
    </source>
</evidence>
<protein>
    <recommendedName>
        <fullName evidence="2">cytokinin riboside 5'-monophosphate phosphoribohydrolase</fullName>
        <ecNumber evidence="2">3.2.2.n1</ecNumber>
    </recommendedName>
</protein>
<dbReference type="Gene3D" id="3.40.50.450">
    <property type="match status" value="1"/>
</dbReference>
<dbReference type="GO" id="GO:0005634">
    <property type="term" value="C:nucleus"/>
    <property type="evidence" value="ECO:0007669"/>
    <property type="project" value="TreeGrafter"/>
</dbReference>
<evidence type="ECO:0000256" key="3">
    <source>
        <dbReference type="ARBA" id="ARBA00022712"/>
    </source>
</evidence>
<evidence type="ECO:0000313" key="7">
    <source>
        <dbReference type="EMBL" id="KAK6926922.1"/>
    </source>
</evidence>
<comment type="function">
    <text evidence="4">Cytokinin-activating enzyme working in the direct activation pathway. Phosphoribohydrolase that converts inactive cytokinin nucleotides to the biologically active free-base forms.</text>
</comment>
<proteinExistence type="inferred from homology"/>
<dbReference type="EC" id="3.2.2.n1" evidence="2"/>
<comment type="catalytic activity">
    <reaction evidence="5">
        <text>N(6)-(dimethylallyl)adenosine 5'-phosphate + H2O = N(6)-dimethylallyladenine + D-ribose 5-phosphate</text>
        <dbReference type="Rhea" id="RHEA:48560"/>
        <dbReference type="ChEBI" id="CHEBI:15377"/>
        <dbReference type="ChEBI" id="CHEBI:17660"/>
        <dbReference type="ChEBI" id="CHEBI:57526"/>
        <dbReference type="ChEBI" id="CHEBI:78346"/>
        <dbReference type="EC" id="3.2.2.n1"/>
    </reaction>
</comment>
<organism evidence="7 8">
    <name type="scientific">Dillenia turbinata</name>
    <dbReference type="NCBI Taxonomy" id="194707"/>
    <lineage>
        <taxon>Eukaryota</taxon>
        <taxon>Viridiplantae</taxon>
        <taxon>Streptophyta</taxon>
        <taxon>Embryophyta</taxon>
        <taxon>Tracheophyta</taxon>
        <taxon>Spermatophyta</taxon>
        <taxon>Magnoliopsida</taxon>
        <taxon>eudicotyledons</taxon>
        <taxon>Gunneridae</taxon>
        <taxon>Pentapetalae</taxon>
        <taxon>Dilleniales</taxon>
        <taxon>Dilleniaceae</taxon>
        <taxon>Dillenia</taxon>
    </lineage>
</organism>
<evidence type="ECO:0000256" key="4">
    <source>
        <dbReference type="ARBA" id="ARBA00024884"/>
    </source>
</evidence>
<dbReference type="InterPro" id="IPR031100">
    <property type="entry name" value="LOG_fam"/>
</dbReference>
<dbReference type="PANTHER" id="PTHR31223">
    <property type="entry name" value="LOG FAMILY PROTEIN YJL055W"/>
    <property type="match status" value="1"/>
</dbReference>
<dbReference type="EMBL" id="JBAMMX010000015">
    <property type="protein sequence ID" value="KAK6926922.1"/>
    <property type="molecule type" value="Genomic_DNA"/>
</dbReference>
<dbReference type="PANTHER" id="PTHR31223:SF51">
    <property type="entry name" value="CYTOKININ RIBOSIDE 5'-MONOPHOSPHATE PHOSPHORIBOHYDROLASE LOG4-RELATED"/>
    <property type="match status" value="1"/>
</dbReference>
<evidence type="ECO:0000256" key="6">
    <source>
        <dbReference type="ARBA" id="ARBA00049153"/>
    </source>
</evidence>
<dbReference type="GO" id="GO:0005829">
    <property type="term" value="C:cytosol"/>
    <property type="evidence" value="ECO:0007669"/>
    <property type="project" value="TreeGrafter"/>
</dbReference>
<dbReference type="GO" id="GO:0016799">
    <property type="term" value="F:hydrolase activity, hydrolyzing N-glycosyl compounds"/>
    <property type="evidence" value="ECO:0007669"/>
    <property type="project" value="TreeGrafter"/>
</dbReference>
<comment type="catalytic activity">
    <reaction evidence="6">
        <text>9-ribosyl-trans-zeatin 5'-phosphate + H2O = trans-zeatin + D-ribose 5-phosphate</text>
        <dbReference type="Rhea" id="RHEA:48564"/>
        <dbReference type="ChEBI" id="CHEBI:15377"/>
        <dbReference type="ChEBI" id="CHEBI:16522"/>
        <dbReference type="ChEBI" id="CHEBI:78346"/>
        <dbReference type="ChEBI" id="CHEBI:87947"/>
        <dbReference type="EC" id="3.2.2.n1"/>
    </reaction>
</comment>
<evidence type="ECO:0000256" key="2">
    <source>
        <dbReference type="ARBA" id="ARBA00012205"/>
    </source>
</evidence>
<keyword evidence="8" id="KW-1185">Reference proteome</keyword>
<sequence length="212" mass="23626">MEGDDQESSSTSENKRKFKKICVVYGSRDGNKSSFSDAALELGGYGTMEELLKIVAWSQLGIHEKPMGLFDKGVEEGCIADSARHILLSARHIIGISRFRPFLSFRPSSFSTMKPFFERPVMQGGPLVLYVGVELLVMSVRYDLCHDRCACMAEYEFSTSLIAILVLDQWLQSKLSDLITKFADLTRGASYNFVTEISLSCLTADHTIGSIR</sequence>
<evidence type="ECO:0000256" key="5">
    <source>
        <dbReference type="ARBA" id="ARBA00047718"/>
    </source>
</evidence>
<dbReference type="GO" id="GO:0009691">
    <property type="term" value="P:cytokinin biosynthetic process"/>
    <property type="evidence" value="ECO:0007669"/>
    <property type="project" value="UniProtKB-KW"/>
</dbReference>
<evidence type="ECO:0000313" key="8">
    <source>
        <dbReference type="Proteomes" id="UP001370490"/>
    </source>
</evidence>
<reference evidence="7 8" key="1">
    <citation type="submission" date="2023-12" db="EMBL/GenBank/DDBJ databases">
        <title>A high-quality genome assembly for Dillenia turbinata (Dilleniales).</title>
        <authorList>
            <person name="Chanderbali A."/>
        </authorList>
    </citation>
    <scope>NUCLEOTIDE SEQUENCE [LARGE SCALE GENOMIC DNA]</scope>
    <source>
        <strain evidence="7">LSX21</strain>
        <tissue evidence="7">Leaf</tissue>
    </source>
</reference>
<comment type="similarity">
    <text evidence="1">Belongs to the LOG family.</text>
</comment>
<comment type="caution">
    <text evidence="7">The sequence shown here is derived from an EMBL/GenBank/DDBJ whole genome shotgun (WGS) entry which is preliminary data.</text>
</comment>
<accession>A0AAN8VG99</accession>